<protein>
    <submittedName>
        <fullName evidence="5">Monosaccharide ABC transporter substrate-binding protein (CUT2 family)</fullName>
    </submittedName>
</protein>
<dbReference type="Pfam" id="PF13407">
    <property type="entry name" value="Peripla_BP_4"/>
    <property type="match status" value="1"/>
</dbReference>
<feature type="domain" description="Periplasmic binding protein" evidence="4">
    <location>
        <begin position="49"/>
        <end position="308"/>
    </location>
</feature>
<dbReference type="Gene3D" id="3.40.50.2300">
    <property type="match status" value="2"/>
</dbReference>
<gene>
    <name evidence="5" type="ORF">EDD57_1246</name>
</gene>
<dbReference type="PROSITE" id="PS51257">
    <property type="entry name" value="PROKAR_LIPOPROTEIN"/>
    <property type="match status" value="1"/>
</dbReference>
<dbReference type="SUPFAM" id="SSF53822">
    <property type="entry name" value="Periplasmic binding protein-like I"/>
    <property type="match status" value="1"/>
</dbReference>
<dbReference type="PANTHER" id="PTHR46847">
    <property type="entry name" value="D-ALLOSE-BINDING PERIPLASMIC PROTEIN-RELATED"/>
    <property type="match status" value="1"/>
</dbReference>
<evidence type="ECO:0000256" key="2">
    <source>
        <dbReference type="ARBA" id="ARBA00007639"/>
    </source>
</evidence>
<dbReference type="PANTHER" id="PTHR46847:SF1">
    <property type="entry name" value="D-ALLOSE-BINDING PERIPLASMIC PROTEIN-RELATED"/>
    <property type="match status" value="1"/>
</dbReference>
<dbReference type="EMBL" id="SLXV01000024">
    <property type="protein sequence ID" value="TCP66427.1"/>
    <property type="molecule type" value="Genomic_DNA"/>
</dbReference>
<dbReference type="AlphaFoldDB" id="A0A4R2RUS3"/>
<evidence type="ECO:0000256" key="3">
    <source>
        <dbReference type="ARBA" id="ARBA00022729"/>
    </source>
</evidence>
<evidence type="ECO:0000259" key="4">
    <source>
        <dbReference type="Pfam" id="PF13407"/>
    </source>
</evidence>
<comment type="similarity">
    <text evidence="2">Belongs to the bacterial solute-binding protein 2 family.</text>
</comment>
<evidence type="ECO:0000313" key="5">
    <source>
        <dbReference type="EMBL" id="TCP66427.1"/>
    </source>
</evidence>
<name>A0A4R2RUS3_9BACL</name>
<evidence type="ECO:0000256" key="1">
    <source>
        <dbReference type="ARBA" id="ARBA00004196"/>
    </source>
</evidence>
<dbReference type="GO" id="GO:0030246">
    <property type="term" value="F:carbohydrate binding"/>
    <property type="evidence" value="ECO:0007669"/>
    <property type="project" value="UniProtKB-ARBA"/>
</dbReference>
<sequence>MKKRTILIGAVSLACVVLILLPIYQLTHTYRSLQQIHKPASPAKETLRIALISPAIRDLYWKEVQLGIKEIAKKQQAMVEVHGGYRGNASEMARDVQRVTSAKVDGIIAMGMDDPAFIQAVNQATESGIPVILIGTDIPNSLRKMYVGSDHVAAGRLLGDKVRVDLEKKSNSTVGIIGQSSDPMVAMLRIKGVEQSLASQKSMQIVKQIYSSSERNGTMQTMSQTHELLNRTSNLDAIIVSKGEELEAVTRVIEQRVGLNKIQIYTFQDVAQLTDLFEKGQVQAVVVDSPRKMGVESITHLLSWIRGEQLPLPSHVYTDSTLETSTGSRFRNEEH</sequence>
<dbReference type="GO" id="GO:0030313">
    <property type="term" value="C:cell envelope"/>
    <property type="evidence" value="ECO:0007669"/>
    <property type="project" value="UniProtKB-SubCell"/>
</dbReference>
<keyword evidence="6" id="KW-1185">Reference proteome</keyword>
<reference evidence="5 6" key="1">
    <citation type="submission" date="2019-03" db="EMBL/GenBank/DDBJ databases">
        <title>Genomic Encyclopedia of Type Strains, Phase IV (KMG-IV): sequencing the most valuable type-strain genomes for metagenomic binning, comparative biology and taxonomic classification.</title>
        <authorList>
            <person name="Goeker M."/>
        </authorList>
    </citation>
    <scope>NUCLEOTIDE SEQUENCE [LARGE SCALE GENOMIC DNA]</scope>
    <source>
        <strain evidence="5 6">DSM 46831</strain>
    </source>
</reference>
<proteinExistence type="inferred from homology"/>
<dbReference type="RefSeq" id="WP_131849058.1">
    <property type="nucleotide sequence ID" value="NZ_SLXV01000024.1"/>
</dbReference>
<comment type="subcellular location">
    <subcellularLocation>
        <location evidence="1">Cell envelope</location>
    </subcellularLocation>
</comment>
<dbReference type="Proteomes" id="UP000294746">
    <property type="component" value="Unassembled WGS sequence"/>
</dbReference>
<keyword evidence="3" id="KW-0732">Signal</keyword>
<comment type="caution">
    <text evidence="5">The sequence shown here is derived from an EMBL/GenBank/DDBJ whole genome shotgun (WGS) entry which is preliminary data.</text>
</comment>
<evidence type="ECO:0000313" key="6">
    <source>
        <dbReference type="Proteomes" id="UP000294746"/>
    </source>
</evidence>
<accession>A0A4R2RUS3</accession>
<organism evidence="5 6">
    <name type="scientific">Baia soyae</name>
    <dbReference type="NCBI Taxonomy" id="1544746"/>
    <lineage>
        <taxon>Bacteria</taxon>
        <taxon>Bacillati</taxon>
        <taxon>Bacillota</taxon>
        <taxon>Bacilli</taxon>
        <taxon>Bacillales</taxon>
        <taxon>Thermoactinomycetaceae</taxon>
        <taxon>Baia</taxon>
    </lineage>
</organism>
<dbReference type="OrthoDB" id="6196975at2"/>
<dbReference type="InterPro" id="IPR025997">
    <property type="entry name" value="SBP_2_dom"/>
</dbReference>
<dbReference type="InterPro" id="IPR028082">
    <property type="entry name" value="Peripla_BP_I"/>
</dbReference>